<dbReference type="Gene3D" id="1.10.40.30">
    <property type="entry name" value="Fumarase/aspartase (C-terminal domain)"/>
    <property type="match status" value="1"/>
</dbReference>
<reference evidence="9 10" key="1">
    <citation type="submission" date="2023-07" db="EMBL/GenBank/DDBJ databases">
        <title>Sorghum-associated microbial communities from plants grown in Nebraska, USA.</title>
        <authorList>
            <person name="Schachtman D."/>
        </authorList>
    </citation>
    <scope>NUCLEOTIDE SEQUENCE [LARGE SCALE GENOMIC DNA]</scope>
    <source>
        <strain evidence="9 10">2980</strain>
    </source>
</reference>
<sequence length="501" mass="54308">MNRDEIVDRDGEAFPGESYTTAVLRPAYDEAKRMLLPSMIQIHRAHLLMLHRAGILTDDEASAIAASIDGLDLTALAASEYTGEFEDLFFTVEHEMMRIGGEVTGSLHTARSRNDMGMTLYRMVMRRQLLRVLDAAGELYETLVRLGAEHSSTLSLEHTHTQPAQPSTLGHRFLAIADVLGRDIRRVQQSYDGLDHSPMGGAALTGTGFPIDREDMARLLGFRGLVENSYDAVAATDYIAHAAIALQLMAIDTGRSCVDFLTWCTAEFGLYRVAAPYVQISSIMPQKRNPVSIEHSRSLLSAAAASAGTVLTMMHNTPFGDIVDTEDDLQPYAWRAVDTLTDVLHLLTGVLGTIQVNSDVMRERALASFANATELADTLVRDGGLTFTQAHRVVSRIVREADAAGTTDVRELSPERVHAVAEEVVGHDVPLTAADIARALDADNFVAVRTSTGGAAPAEVARMATARTATAAEFRAWRDGVRAHLDGVAEDLVSATAALRK</sequence>
<evidence type="ECO:0000256" key="3">
    <source>
        <dbReference type="ARBA" id="ARBA00022571"/>
    </source>
</evidence>
<evidence type="ECO:0000259" key="8">
    <source>
        <dbReference type="Pfam" id="PF14698"/>
    </source>
</evidence>
<dbReference type="GO" id="GO:0004056">
    <property type="term" value="F:argininosuccinate lyase activity"/>
    <property type="evidence" value="ECO:0007669"/>
    <property type="project" value="UniProtKB-EC"/>
</dbReference>
<dbReference type="PANTHER" id="PTHR43814:SF1">
    <property type="entry name" value="ARGININOSUCCINATE LYASE"/>
    <property type="match status" value="1"/>
</dbReference>
<evidence type="ECO:0000256" key="4">
    <source>
        <dbReference type="ARBA" id="ARBA00022605"/>
    </source>
</evidence>
<keyword evidence="3" id="KW-0055">Arginine biosynthesis</keyword>
<accession>A0ABU1SGU0</accession>
<name>A0ABU1SGU0_9MICO</name>
<dbReference type="SUPFAM" id="SSF48557">
    <property type="entry name" value="L-aspartase-like"/>
    <property type="match status" value="1"/>
</dbReference>
<dbReference type="EC" id="4.3.2.1" evidence="2 6"/>
<dbReference type="InterPro" id="IPR022761">
    <property type="entry name" value="Fumarate_lyase_N"/>
</dbReference>
<feature type="domain" description="Fumarate lyase N-terminal" evidence="7">
    <location>
        <begin position="98"/>
        <end position="298"/>
    </location>
</feature>
<dbReference type="CDD" id="cd01359">
    <property type="entry name" value="Argininosuccinate_lyase"/>
    <property type="match status" value="1"/>
</dbReference>
<protein>
    <recommendedName>
        <fullName evidence="2 6">Argininosuccinate lyase</fullName>
        <ecNumber evidence="2 6">4.3.2.1</ecNumber>
    </recommendedName>
</protein>
<evidence type="ECO:0000256" key="6">
    <source>
        <dbReference type="NCBIfam" id="TIGR00838"/>
    </source>
</evidence>
<dbReference type="InterPro" id="IPR009049">
    <property type="entry name" value="Argininosuccinate_lyase"/>
</dbReference>
<dbReference type="PRINTS" id="PR00145">
    <property type="entry name" value="ARGSUCLYASE"/>
</dbReference>
<comment type="caution">
    <text evidence="9">The sequence shown here is derived from an EMBL/GenBank/DDBJ whole genome shotgun (WGS) entry which is preliminary data.</text>
</comment>
<keyword evidence="4" id="KW-0028">Amino-acid biosynthesis</keyword>
<dbReference type="Gene3D" id="1.10.275.10">
    <property type="entry name" value="Fumarase/aspartase (N-terminal domain)"/>
    <property type="match status" value="1"/>
</dbReference>
<evidence type="ECO:0000256" key="1">
    <source>
        <dbReference type="ARBA" id="ARBA00004941"/>
    </source>
</evidence>
<dbReference type="InterPro" id="IPR024083">
    <property type="entry name" value="Fumarase/histidase_N"/>
</dbReference>
<evidence type="ECO:0000256" key="2">
    <source>
        <dbReference type="ARBA" id="ARBA00012338"/>
    </source>
</evidence>
<dbReference type="Gene3D" id="1.20.200.10">
    <property type="entry name" value="Fumarase/aspartase (Central domain)"/>
    <property type="match status" value="1"/>
</dbReference>
<dbReference type="Pfam" id="PF00206">
    <property type="entry name" value="Lyase_1"/>
    <property type="match status" value="1"/>
</dbReference>
<organism evidence="9 10">
    <name type="scientific">Microbacterium resistens</name>
    <dbReference type="NCBI Taxonomy" id="156977"/>
    <lineage>
        <taxon>Bacteria</taxon>
        <taxon>Bacillati</taxon>
        <taxon>Actinomycetota</taxon>
        <taxon>Actinomycetes</taxon>
        <taxon>Micrococcales</taxon>
        <taxon>Microbacteriaceae</taxon>
        <taxon>Microbacterium</taxon>
    </lineage>
</organism>
<dbReference type="EMBL" id="JAVDUM010000018">
    <property type="protein sequence ID" value="MDR6868826.1"/>
    <property type="molecule type" value="Genomic_DNA"/>
</dbReference>
<evidence type="ECO:0000313" key="10">
    <source>
        <dbReference type="Proteomes" id="UP001259347"/>
    </source>
</evidence>
<dbReference type="InterPro" id="IPR000362">
    <property type="entry name" value="Fumarate_lyase_fam"/>
</dbReference>
<dbReference type="Proteomes" id="UP001259347">
    <property type="component" value="Unassembled WGS sequence"/>
</dbReference>
<evidence type="ECO:0000313" key="9">
    <source>
        <dbReference type="EMBL" id="MDR6868826.1"/>
    </source>
</evidence>
<dbReference type="InterPro" id="IPR008948">
    <property type="entry name" value="L-Aspartase-like"/>
</dbReference>
<dbReference type="RefSeq" id="WP_310023012.1">
    <property type="nucleotide sequence ID" value="NZ_JAVDUM010000018.1"/>
</dbReference>
<keyword evidence="10" id="KW-1185">Reference proteome</keyword>
<dbReference type="NCBIfam" id="TIGR00838">
    <property type="entry name" value="argH"/>
    <property type="match status" value="1"/>
</dbReference>
<evidence type="ECO:0000256" key="5">
    <source>
        <dbReference type="ARBA" id="ARBA00023239"/>
    </source>
</evidence>
<gene>
    <name evidence="9" type="ORF">J2Y69_003452</name>
</gene>
<dbReference type="PANTHER" id="PTHR43814">
    <property type="entry name" value="ARGININOSUCCINATE LYASE"/>
    <property type="match status" value="1"/>
</dbReference>
<dbReference type="InterPro" id="IPR029419">
    <property type="entry name" value="Arg_succ_lyase_C"/>
</dbReference>
<evidence type="ECO:0000259" key="7">
    <source>
        <dbReference type="Pfam" id="PF00206"/>
    </source>
</evidence>
<proteinExistence type="predicted"/>
<keyword evidence="5 9" id="KW-0456">Lyase</keyword>
<feature type="domain" description="Argininosuccinate lyase C-terminal" evidence="8">
    <location>
        <begin position="369"/>
        <end position="447"/>
    </location>
</feature>
<dbReference type="PRINTS" id="PR00149">
    <property type="entry name" value="FUMRATELYASE"/>
</dbReference>
<dbReference type="Pfam" id="PF14698">
    <property type="entry name" value="ASL_C2"/>
    <property type="match status" value="1"/>
</dbReference>
<comment type="pathway">
    <text evidence="1">Amino-acid biosynthesis; L-arginine biosynthesis; L-arginine from L-ornithine and carbamoyl phosphate: step 3/3.</text>
</comment>